<evidence type="ECO:0000259" key="6">
    <source>
        <dbReference type="Pfam" id="PF00158"/>
    </source>
</evidence>
<dbReference type="Proteomes" id="UP000220836">
    <property type="component" value="Unassembled WGS sequence"/>
</dbReference>
<dbReference type="Gene3D" id="3.30.450.40">
    <property type="match status" value="1"/>
</dbReference>
<evidence type="ECO:0000256" key="4">
    <source>
        <dbReference type="ARBA" id="ARBA00023015"/>
    </source>
</evidence>
<keyword evidence="1" id="KW-0547">Nucleotide-binding</keyword>
<dbReference type="SUPFAM" id="SSF46689">
    <property type="entry name" value="Homeodomain-like"/>
    <property type="match status" value="1"/>
</dbReference>
<keyword evidence="5" id="KW-0804">Transcription</keyword>
<dbReference type="GO" id="GO:0000160">
    <property type="term" value="P:phosphorelay signal transduction system"/>
    <property type="evidence" value="ECO:0007669"/>
    <property type="project" value="UniProtKB-KW"/>
</dbReference>
<evidence type="ECO:0000259" key="8">
    <source>
        <dbReference type="Pfam" id="PF02954"/>
    </source>
</evidence>
<keyword evidence="4" id="KW-0805">Transcription regulation</keyword>
<dbReference type="Pfam" id="PF02954">
    <property type="entry name" value="HTH_8"/>
    <property type="match status" value="1"/>
</dbReference>
<dbReference type="SUPFAM" id="SSF55781">
    <property type="entry name" value="GAF domain-like"/>
    <property type="match status" value="1"/>
</dbReference>
<evidence type="ECO:0000313" key="9">
    <source>
        <dbReference type="EMBL" id="SMX48632.1"/>
    </source>
</evidence>
<dbReference type="GO" id="GO:0005524">
    <property type="term" value="F:ATP binding"/>
    <property type="evidence" value="ECO:0007669"/>
    <property type="project" value="UniProtKB-KW"/>
</dbReference>
<feature type="domain" description="DNA binding HTH" evidence="8">
    <location>
        <begin position="589"/>
        <end position="620"/>
    </location>
</feature>
<organism evidence="9 10">
    <name type="scientific">Pelagimonas varians</name>
    <dbReference type="NCBI Taxonomy" id="696760"/>
    <lineage>
        <taxon>Bacteria</taxon>
        <taxon>Pseudomonadati</taxon>
        <taxon>Pseudomonadota</taxon>
        <taxon>Alphaproteobacteria</taxon>
        <taxon>Rhodobacterales</taxon>
        <taxon>Roseobacteraceae</taxon>
        <taxon>Pelagimonas</taxon>
    </lineage>
</organism>
<protein>
    <submittedName>
        <fullName evidence="9">Acetoin catabolism regulatory protein</fullName>
    </submittedName>
</protein>
<dbReference type="Pfam" id="PF01590">
    <property type="entry name" value="GAF"/>
    <property type="match status" value="1"/>
</dbReference>
<keyword evidence="2" id="KW-0067">ATP-binding</keyword>
<evidence type="ECO:0000256" key="5">
    <source>
        <dbReference type="ARBA" id="ARBA00023163"/>
    </source>
</evidence>
<dbReference type="InterPro" id="IPR009057">
    <property type="entry name" value="Homeodomain-like_sf"/>
</dbReference>
<evidence type="ECO:0000313" key="10">
    <source>
        <dbReference type="Proteomes" id="UP000220836"/>
    </source>
</evidence>
<dbReference type="GO" id="GO:0043565">
    <property type="term" value="F:sequence-specific DNA binding"/>
    <property type="evidence" value="ECO:0007669"/>
    <property type="project" value="InterPro"/>
</dbReference>
<dbReference type="SUPFAM" id="SSF52540">
    <property type="entry name" value="P-loop containing nucleoside triphosphate hydrolases"/>
    <property type="match status" value="1"/>
</dbReference>
<keyword evidence="10" id="KW-1185">Reference proteome</keyword>
<proteinExistence type="predicted"/>
<dbReference type="InterPro" id="IPR027417">
    <property type="entry name" value="P-loop_NTPase"/>
</dbReference>
<dbReference type="RefSeq" id="WP_097806321.1">
    <property type="nucleotide sequence ID" value="NZ_CBDIHF020000004.1"/>
</dbReference>
<dbReference type="OrthoDB" id="9805953at2"/>
<feature type="domain" description="Sigma-54 factor interaction" evidence="6">
    <location>
        <begin position="336"/>
        <end position="452"/>
    </location>
</feature>
<reference evidence="9 10" key="1">
    <citation type="submission" date="2017-05" db="EMBL/GenBank/DDBJ databases">
        <authorList>
            <person name="Song R."/>
            <person name="Chenine A.L."/>
            <person name="Ruprecht R.M."/>
        </authorList>
    </citation>
    <scope>NUCLEOTIDE SEQUENCE [LARGE SCALE GENOMIC DNA]</scope>
    <source>
        <strain evidence="9 10">CECT 8663</strain>
    </source>
</reference>
<evidence type="ECO:0000256" key="1">
    <source>
        <dbReference type="ARBA" id="ARBA00022741"/>
    </source>
</evidence>
<dbReference type="EMBL" id="FXYH01000018">
    <property type="protein sequence ID" value="SMX48632.1"/>
    <property type="molecule type" value="Genomic_DNA"/>
</dbReference>
<feature type="domain" description="GAF" evidence="7">
    <location>
        <begin position="89"/>
        <end position="199"/>
    </location>
</feature>
<dbReference type="InterPro" id="IPR002197">
    <property type="entry name" value="HTH_Fis"/>
</dbReference>
<dbReference type="InterPro" id="IPR002078">
    <property type="entry name" value="Sigma_54_int"/>
</dbReference>
<evidence type="ECO:0000256" key="2">
    <source>
        <dbReference type="ARBA" id="ARBA00022840"/>
    </source>
</evidence>
<accession>A0A238L2H6</accession>
<evidence type="ECO:0000259" key="7">
    <source>
        <dbReference type="Pfam" id="PF01590"/>
    </source>
</evidence>
<name>A0A238L2H6_9RHOB</name>
<dbReference type="Gene3D" id="1.10.10.60">
    <property type="entry name" value="Homeodomain-like"/>
    <property type="match status" value="1"/>
</dbReference>
<dbReference type="Gene3D" id="3.40.50.300">
    <property type="entry name" value="P-loop containing nucleotide triphosphate hydrolases"/>
    <property type="match status" value="1"/>
</dbReference>
<dbReference type="Pfam" id="PF00158">
    <property type="entry name" value="Sigma54_activat"/>
    <property type="match status" value="1"/>
</dbReference>
<dbReference type="InterPro" id="IPR029016">
    <property type="entry name" value="GAF-like_dom_sf"/>
</dbReference>
<dbReference type="PANTHER" id="PTHR32071">
    <property type="entry name" value="TRANSCRIPTIONAL REGULATORY PROTEIN"/>
    <property type="match status" value="1"/>
</dbReference>
<gene>
    <name evidence="9" type="primary">acoR</name>
    <name evidence="9" type="ORF">PEV8663_03876</name>
</gene>
<dbReference type="GO" id="GO:0006355">
    <property type="term" value="P:regulation of DNA-templated transcription"/>
    <property type="evidence" value="ECO:0007669"/>
    <property type="project" value="InterPro"/>
</dbReference>
<dbReference type="AlphaFoldDB" id="A0A238L2H6"/>
<keyword evidence="3" id="KW-0902">Two-component regulatory system</keyword>
<sequence length="631" mass="69328">MKTEINLARPMLDDQGVVVDSLLTPEIADSWQRCLDRGLDPTLASDDCVLTFESFYQRKQRDERFLSLARPEMELLSGQVAGHNYLIAFGDADGVVLDVLTDTQAEDSQMAQAIIPGSVWDEDLRGTNALGLVAKRYKQFVVSGSEHFFASNKTISCIAAPIFRSNGSLAGVLDVTSPLSDRERHTTSLVGLAAQNISNRLFIEDHRHELIVLCHPRPEYLATQSAGLLAFDQHGRMTGATAKARDILPDISALVAPCFSDVFQNGYDRVFESIQSGTTVQLRDRRGSNVFVQVRLTRGQMTGLRTPQQRRSVGLPAVHMQPAAPSKTTTQITGDDVLNQQIKISAETAAARLPVRVCGRSGSGLSETARAIHAHLPDMDHCIEIDCSSAQENPLEFLLHGQVLGNDGLISNPQTGSMLDTAGNVTVILDGIEGLGNRALPVVKRLLAQLDRKARDQNDHSRWALIVTERHARTEDCIASDGSPDFDDFWGHSFCIPPLSQRMDLKPVAQSILAEFSPNARFGDDAIDLIRQIGDPLTFYAMRRLIFQLSRRNNSGVIDTAKVLELLPHLSKDTATCPSCKGHVTREANCRRIRKTVRDCDGNISLAARQLGIARNTVYKHTLDKQTGPPT</sequence>
<evidence type="ECO:0000256" key="3">
    <source>
        <dbReference type="ARBA" id="ARBA00023012"/>
    </source>
</evidence>
<dbReference type="InterPro" id="IPR003018">
    <property type="entry name" value="GAF"/>
</dbReference>